<dbReference type="AlphaFoldDB" id="A0A918PNJ1"/>
<evidence type="ECO:0000313" key="2">
    <source>
        <dbReference type="EMBL" id="GGZ17324.1"/>
    </source>
</evidence>
<reference evidence="2" key="1">
    <citation type="journal article" date="2014" name="Int. J. Syst. Evol. Microbiol.">
        <title>Complete genome sequence of Corynebacterium casei LMG S-19264T (=DSM 44701T), isolated from a smear-ripened cheese.</title>
        <authorList>
            <consortium name="US DOE Joint Genome Institute (JGI-PGF)"/>
            <person name="Walter F."/>
            <person name="Albersmeier A."/>
            <person name="Kalinowski J."/>
            <person name="Ruckert C."/>
        </authorList>
    </citation>
    <scope>NUCLEOTIDE SEQUENCE</scope>
    <source>
        <strain evidence="2">KCTC 12368</strain>
    </source>
</reference>
<organism evidence="2 3">
    <name type="scientific">Echinicola pacifica</name>
    <dbReference type="NCBI Taxonomy" id="346377"/>
    <lineage>
        <taxon>Bacteria</taxon>
        <taxon>Pseudomonadati</taxon>
        <taxon>Bacteroidota</taxon>
        <taxon>Cytophagia</taxon>
        <taxon>Cytophagales</taxon>
        <taxon>Cyclobacteriaceae</taxon>
        <taxon>Echinicola</taxon>
    </lineage>
</organism>
<dbReference type="Proteomes" id="UP000619457">
    <property type="component" value="Unassembled WGS sequence"/>
</dbReference>
<dbReference type="Gene3D" id="3.20.20.70">
    <property type="entry name" value="Aldolase class I"/>
    <property type="match status" value="1"/>
</dbReference>
<dbReference type="InterPro" id="IPR013785">
    <property type="entry name" value="Aldolase_TIM"/>
</dbReference>
<sequence length="198" mass="22276">MISLIAISAPDAQPNEVQTFISLLEVGLHRLHIRRPDWTKQELIQLFREIPEKYFPQISLHGHHEIVSELSLGGRHYKGHQQPKEGKEMISKSCHSLDELAPELNTILDYAFISPVFDSLSKPGYNTGFSSVALHSWLEENKWKLDYEVFALGGVSPKHLKALSSMGFDGAAILGGIWKEKNHLARLKAFCAYLEEAG</sequence>
<dbReference type="EMBL" id="BMWX01000001">
    <property type="protein sequence ID" value="GGZ17324.1"/>
    <property type="molecule type" value="Genomic_DNA"/>
</dbReference>
<name>A0A918PNJ1_9BACT</name>
<dbReference type="SUPFAM" id="SSF51391">
    <property type="entry name" value="Thiamin phosphate synthase"/>
    <property type="match status" value="1"/>
</dbReference>
<dbReference type="InterPro" id="IPR036206">
    <property type="entry name" value="ThiamineP_synth_sf"/>
</dbReference>
<protein>
    <submittedName>
        <fullName evidence="2">Thiamine-phosphate synthase</fullName>
    </submittedName>
</protein>
<evidence type="ECO:0000313" key="3">
    <source>
        <dbReference type="Proteomes" id="UP000619457"/>
    </source>
</evidence>
<dbReference type="Pfam" id="PF02581">
    <property type="entry name" value="TMP-TENI"/>
    <property type="match status" value="1"/>
</dbReference>
<dbReference type="CDD" id="cd00564">
    <property type="entry name" value="TMP_TenI"/>
    <property type="match status" value="1"/>
</dbReference>
<accession>A0A918PNJ1</accession>
<evidence type="ECO:0000259" key="1">
    <source>
        <dbReference type="Pfam" id="PF02581"/>
    </source>
</evidence>
<dbReference type="RefSeq" id="WP_018474004.1">
    <property type="nucleotide sequence ID" value="NZ_BMWX01000001.1"/>
</dbReference>
<dbReference type="GO" id="GO:0009228">
    <property type="term" value="P:thiamine biosynthetic process"/>
    <property type="evidence" value="ECO:0007669"/>
    <property type="project" value="UniProtKB-KW"/>
</dbReference>
<dbReference type="InterPro" id="IPR022998">
    <property type="entry name" value="ThiamineP_synth_TenI"/>
</dbReference>
<gene>
    <name evidence="2" type="primary">thiE</name>
    <name evidence="2" type="ORF">GCM10007049_07250</name>
</gene>
<keyword evidence="3" id="KW-1185">Reference proteome</keyword>
<reference evidence="2" key="2">
    <citation type="submission" date="2020-09" db="EMBL/GenBank/DDBJ databases">
        <authorList>
            <person name="Sun Q."/>
            <person name="Kim S."/>
        </authorList>
    </citation>
    <scope>NUCLEOTIDE SEQUENCE</scope>
    <source>
        <strain evidence="2">KCTC 12368</strain>
    </source>
</reference>
<feature type="domain" description="Thiamine phosphate synthase/TenI" evidence="1">
    <location>
        <begin position="16"/>
        <end position="177"/>
    </location>
</feature>
<proteinExistence type="predicted"/>
<comment type="caution">
    <text evidence="2">The sequence shown here is derived from an EMBL/GenBank/DDBJ whole genome shotgun (WGS) entry which is preliminary data.</text>
</comment>